<dbReference type="SMART" id="SM00853">
    <property type="entry name" value="MutL_C"/>
    <property type="match status" value="1"/>
</dbReference>
<dbReference type="SUPFAM" id="SSF118116">
    <property type="entry name" value="DNA mismatch repair protein MutL"/>
    <property type="match status" value="1"/>
</dbReference>
<dbReference type="Gene3D" id="3.30.1540.20">
    <property type="entry name" value="MutL, C-terminal domain, dimerisation subdomain"/>
    <property type="match status" value="1"/>
</dbReference>
<dbReference type="InterPro" id="IPR038973">
    <property type="entry name" value="MutL/Mlh/Pms-like"/>
</dbReference>
<evidence type="ECO:0000313" key="3">
    <source>
        <dbReference type="Proteomes" id="UP001530400"/>
    </source>
</evidence>
<dbReference type="InterPro" id="IPR037198">
    <property type="entry name" value="MutL_C_sf"/>
</dbReference>
<dbReference type="InterPro" id="IPR042120">
    <property type="entry name" value="MutL_C_dimsub"/>
</dbReference>
<dbReference type="AlphaFoldDB" id="A0ABD3PUG7"/>
<sequence length="413" mass="45656">MSNRSYDSSGSSLRDQLTGVLSSRIVEGAAVKLDEAVAQSIKERAEAKSIQEELKSIKPVTSPFSELFFDDAPAVSDSLAAEQIVESKVCFEDAFLYSLSEPLVDGGGVNTTFEDEMDIDEPISMNWTRQRIHTTSVSTLSEASSSGNERINLTKEMLAEAQVIGQVEDKFIIIKTQGKLCVVDQHAADERVALEKLENALFNTDMSETTRIELTKKHLLVGDIVKATSVMPAKRVALTTSQVQVAMHQRDVLEKWHFTFKPSNDESVLLIGVPSICGRVADVNDFTEFIDELSQTAGEQVKPECVKRILASQACRYAIMFGDKLSEKQCRELISNLSKCSLAFQCAHGRPSVIPLVDLDETKRSEIQTDGTIANARVSSNKLNIPSSSPSTKSYYLRGPKRVIRRDLDRLVK</sequence>
<organism evidence="2 3">
    <name type="scientific">Cyclotella atomus</name>
    <dbReference type="NCBI Taxonomy" id="382360"/>
    <lineage>
        <taxon>Eukaryota</taxon>
        <taxon>Sar</taxon>
        <taxon>Stramenopiles</taxon>
        <taxon>Ochrophyta</taxon>
        <taxon>Bacillariophyta</taxon>
        <taxon>Coscinodiscophyceae</taxon>
        <taxon>Thalassiosirophycidae</taxon>
        <taxon>Stephanodiscales</taxon>
        <taxon>Stephanodiscaceae</taxon>
        <taxon>Cyclotella</taxon>
    </lineage>
</organism>
<gene>
    <name evidence="2" type="ORF">ACHAWO_005705</name>
</gene>
<feature type="domain" description="MutL C-terminal dimerisation" evidence="1">
    <location>
        <begin position="163"/>
        <end position="325"/>
    </location>
</feature>
<dbReference type="Gene3D" id="3.30.1370.100">
    <property type="entry name" value="MutL, C-terminal domain, regulatory subdomain"/>
    <property type="match status" value="1"/>
</dbReference>
<evidence type="ECO:0000259" key="1">
    <source>
        <dbReference type="SMART" id="SM00853"/>
    </source>
</evidence>
<dbReference type="InterPro" id="IPR014790">
    <property type="entry name" value="MutL_C"/>
</dbReference>
<protein>
    <recommendedName>
        <fullName evidence="1">MutL C-terminal dimerisation domain-containing protein</fullName>
    </recommendedName>
</protein>
<reference evidence="2 3" key="1">
    <citation type="submission" date="2024-10" db="EMBL/GenBank/DDBJ databases">
        <title>Updated reference genomes for cyclostephanoid diatoms.</title>
        <authorList>
            <person name="Roberts W.R."/>
            <person name="Alverson A.J."/>
        </authorList>
    </citation>
    <scope>NUCLEOTIDE SEQUENCE [LARGE SCALE GENOMIC DNA]</scope>
    <source>
        <strain evidence="2 3">AJA010-31</strain>
    </source>
</reference>
<dbReference type="Pfam" id="PF08676">
    <property type="entry name" value="MutL_C"/>
    <property type="match status" value="2"/>
</dbReference>
<keyword evidence="3" id="KW-1185">Reference proteome</keyword>
<name>A0ABD3PUG7_9STRA</name>
<dbReference type="Proteomes" id="UP001530400">
    <property type="component" value="Unassembled WGS sequence"/>
</dbReference>
<dbReference type="EMBL" id="JALLPJ020000447">
    <property type="protein sequence ID" value="KAL3791785.1"/>
    <property type="molecule type" value="Genomic_DNA"/>
</dbReference>
<comment type="caution">
    <text evidence="2">The sequence shown here is derived from an EMBL/GenBank/DDBJ whole genome shotgun (WGS) entry which is preliminary data.</text>
</comment>
<dbReference type="PANTHER" id="PTHR10073">
    <property type="entry name" value="DNA MISMATCH REPAIR PROTEIN MLH, PMS, MUTL"/>
    <property type="match status" value="1"/>
</dbReference>
<dbReference type="InterPro" id="IPR042121">
    <property type="entry name" value="MutL_C_regsub"/>
</dbReference>
<accession>A0ABD3PUG7</accession>
<dbReference type="PANTHER" id="PTHR10073:SF47">
    <property type="entry name" value="DNA MISMATCH REPAIR PROTEIN MLH3"/>
    <property type="match status" value="1"/>
</dbReference>
<evidence type="ECO:0000313" key="2">
    <source>
        <dbReference type="EMBL" id="KAL3791785.1"/>
    </source>
</evidence>
<proteinExistence type="predicted"/>